<dbReference type="PROSITE" id="PS50222">
    <property type="entry name" value="EF_HAND_2"/>
    <property type="match status" value="2"/>
</dbReference>
<dbReference type="PROSITE" id="PS00018">
    <property type="entry name" value="EF_HAND_1"/>
    <property type="match status" value="1"/>
</dbReference>
<keyword evidence="5" id="KW-0479">Metal-binding</keyword>
<dbReference type="SUPFAM" id="SSF56112">
    <property type="entry name" value="Protein kinase-like (PK-like)"/>
    <property type="match status" value="1"/>
</dbReference>
<keyword evidence="10 14" id="KW-0067">ATP-binding</keyword>
<evidence type="ECO:0000256" key="1">
    <source>
        <dbReference type="ARBA" id="ARBA00001946"/>
    </source>
</evidence>
<feature type="domain" description="EF-hand" evidence="17">
    <location>
        <begin position="855"/>
        <end position="890"/>
    </location>
</feature>
<evidence type="ECO:0000313" key="19">
    <source>
        <dbReference type="Proteomes" id="UP000654075"/>
    </source>
</evidence>
<evidence type="ECO:0000259" key="16">
    <source>
        <dbReference type="PROSITE" id="PS50011"/>
    </source>
</evidence>
<dbReference type="Gene3D" id="1.10.510.10">
    <property type="entry name" value="Transferase(Phosphotransferase) domain 1"/>
    <property type="match status" value="1"/>
</dbReference>
<dbReference type="InterPro" id="IPR045269">
    <property type="entry name" value="Atg1-like"/>
</dbReference>
<dbReference type="EC" id="2.7.11.1" evidence="2"/>
<dbReference type="GO" id="GO:0004674">
    <property type="term" value="F:protein serine/threonine kinase activity"/>
    <property type="evidence" value="ECO:0007669"/>
    <property type="project" value="UniProtKB-KW"/>
</dbReference>
<dbReference type="PROSITE" id="PS50011">
    <property type="entry name" value="PROTEIN_KINASE_DOM"/>
    <property type="match status" value="1"/>
</dbReference>
<dbReference type="GO" id="GO:0005524">
    <property type="term" value="F:ATP binding"/>
    <property type="evidence" value="ECO:0007669"/>
    <property type="project" value="UniProtKB-UniRule"/>
</dbReference>
<sequence>MLLFLLLLLSLLLLFLLLQLVVVLCIAGSSLLCALLLLTPSHSCRKNSNNSSNNNSNNKNDSNNNNNKKNNNNNSNSNNNRAQTEPPPSFSCASEEEMQPVALLAPMHFPVAGYPLVTGGRDCNQLPSPMMGGLAYNCNQQQHQHQQQEQQQQQQQQLPSARGTSPSRPSTPAPNLRDLYNSHRSSNQFQQVQEVQAPAGQLSPARQLLAQLRQKQPQASPQEALQQQQVWKAALQSPKPPMNVAQYLRAGGGGAATGAAKPPVKLVKPQQKPTFVINAAPLKPMRGQQVDYWSEHNKCWIPATIIDVDCETGGVFLDVKPTSPVSLKDQPRKIRARTVPTQEQVAAVQALIRDGTVEETAAGMFREIVGPDGRFMSLRDMYDLGLWVDDVVGLVGCQVYLKAAGEEGLTLDMFTKIFWDMIEMQQDISVQAIPRSVIHTCNEGSPADKYDMGKVLGKGTYGEVLLATNRQSGQVRAIKIIAKEKVRGDIEFMKQEIQNLTQLDHPHILKLYEFYNSVDSIYLVTDVCSGGELYGRIRDAKQQNQTIPARWVADAMLQLMMAISHIHACLIVHLDIKSQNIMLMPSLQTKAHFKKGGRDTMVDMSFAARPHLMVIDLGVATHFKPGDYKGNHPMGTPATMAPEVWRGEITPEADVFSCGCVLFELLSPGAAPFGFRFKGDRQEVVNFWQSKPQPLWEKVRHAPPQALNMVRLMLEQDRTRRIPASACLAEPFLQQASKSVNVSEGSANEQTVRAQLIKRLATVHHRSTLYKNIALKIASEWPPNRMPSIRCLFSEFDVMGNGTLSESQLVAFLSKQGVDSASAQRATTAMNLSQDKAAVDWTEFVAACVDLSRPELESTIWDIYRNADGDGDGLLSASDLAKMLPLGHKYSGEMAANAFQDLTGRSGLENSGERLDWTTFFKHLRQCARDGMSDELDMADGHESHTNHKQWGIFSDVVDAISNVTGPIFGTLTARPSQFAGPVQSGQVRFPGE</sequence>
<comment type="caution">
    <text evidence="18">The sequence shown here is derived from an EMBL/GenBank/DDBJ whole genome shotgun (WGS) entry which is preliminary data.</text>
</comment>
<evidence type="ECO:0000313" key="18">
    <source>
        <dbReference type="EMBL" id="CAE8626551.1"/>
    </source>
</evidence>
<dbReference type="Pfam" id="PF00069">
    <property type="entry name" value="Pkinase"/>
    <property type="match status" value="1"/>
</dbReference>
<dbReference type="FunFam" id="3.30.200.20:FF:000315">
    <property type="entry name" value="Calcium-dependent protein kinase 3"/>
    <property type="match status" value="1"/>
</dbReference>
<dbReference type="EMBL" id="CAJNNV010028989">
    <property type="protein sequence ID" value="CAE8626551.1"/>
    <property type="molecule type" value="Genomic_DNA"/>
</dbReference>
<feature type="domain" description="EF-hand" evidence="17">
    <location>
        <begin position="784"/>
        <end position="819"/>
    </location>
</feature>
<feature type="domain" description="Protein kinase" evidence="16">
    <location>
        <begin position="450"/>
        <end position="733"/>
    </location>
</feature>
<evidence type="ECO:0000256" key="13">
    <source>
        <dbReference type="ARBA" id="ARBA00048679"/>
    </source>
</evidence>
<proteinExistence type="inferred from homology"/>
<evidence type="ECO:0000256" key="6">
    <source>
        <dbReference type="ARBA" id="ARBA00022737"/>
    </source>
</evidence>
<comment type="catalytic activity">
    <reaction evidence="12">
        <text>L-threonyl-[protein] + ATP = O-phospho-L-threonyl-[protein] + ADP + H(+)</text>
        <dbReference type="Rhea" id="RHEA:46608"/>
        <dbReference type="Rhea" id="RHEA-COMP:11060"/>
        <dbReference type="Rhea" id="RHEA-COMP:11605"/>
        <dbReference type="ChEBI" id="CHEBI:15378"/>
        <dbReference type="ChEBI" id="CHEBI:30013"/>
        <dbReference type="ChEBI" id="CHEBI:30616"/>
        <dbReference type="ChEBI" id="CHEBI:61977"/>
        <dbReference type="ChEBI" id="CHEBI:456216"/>
        <dbReference type="EC" id="2.7.11.1"/>
    </reaction>
</comment>
<gene>
    <name evidence="18" type="ORF">PGLA1383_LOCUS43483</name>
</gene>
<feature type="region of interest" description="Disordered" evidence="15">
    <location>
        <begin position="45"/>
        <end position="95"/>
    </location>
</feature>
<evidence type="ECO:0000256" key="7">
    <source>
        <dbReference type="ARBA" id="ARBA00022741"/>
    </source>
</evidence>
<keyword evidence="7 14" id="KW-0547">Nucleotide-binding</keyword>
<keyword evidence="3" id="KW-0723">Serine/threonine-protein kinase</keyword>
<feature type="binding site" evidence="14">
    <location>
        <position position="483"/>
    </location>
    <ligand>
        <name>ATP</name>
        <dbReference type="ChEBI" id="CHEBI:30616"/>
    </ligand>
</feature>
<dbReference type="PROSITE" id="PS00107">
    <property type="entry name" value="PROTEIN_KINASE_ATP"/>
    <property type="match status" value="1"/>
</dbReference>
<dbReference type="InterPro" id="IPR011009">
    <property type="entry name" value="Kinase-like_dom_sf"/>
</dbReference>
<evidence type="ECO:0000256" key="2">
    <source>
        <dbReference type="ARBA" id="ARBA00012513"/>
    </source>
</evidence>
<dbReference type="SMART" id="SM00220">
    <property type="entry name" value="S_TKc"/>
    <property type="match status" value="1"/>
</dbReference>
<feature type="region of interest" description="Disordered" evidence="15">
    <location>
        <begin position="139"/>
        <end position="181"/>
    </location>
</feature>
<feature type="compositionally biased region" description="Low complexity" evidence="15">
    <location>
        <begin position="46"/>
        <end position="80"/>
    </location>
</feature>
<comment type="similarity">
    <text evidence="11">Belongs to the protein kinase superfamily. Ser/Thr protein kinase family. CDPK subfamily.</text>
</comment>
<dbReference type="GO" id="GO:0010506">
    <property type="term" value="P:regulation of autophagy"/>
    <property type="evidence" value="ECO:0007669"/>
    <property type="project" value="InterPro"/>
</dbReference>
<evidence type="ECO:0000256" key="8">
    <source>
        <dbReference type="ARBA" id="ARBA00022777"/>
    </source>
</evidence>
<organism evidence="18 19">
    <name type="scientific">Polarella glacialis</name>
    <name type="common">Dinoflagellate</name>
    <dbReference type="NCBI Taxonomy" id="89957"/>
    <lineage>
        <taxon>Eukaryota</taxon>
        <taxon>Sar</taxon>
        <taxon>Alveolata</taxon>
        <taxon>Dinophyceae</taxon>
        <taxon>Suessiales</taxon>
        <taxon>Suessiaceae</taxon>
        <taxon>Polarella</taxon>
    </lineage>
</organism>
<feature type="compositionally biased region" description="Low complexity" evidence="15">
    <location>
        <begin position="140"/>
        <end position="157"/>
    </location>
</feature>
<evidence type="ECO:0000256" key="5">
    <source>
        <dbReference type="ARBA" id="ARBA00022723"/>
    </source>
</evidence>
<keyword evidence="4" id="KW-0808">Transferase</keyword>
<comment type="cofactor">
    <cofactor evidence="1">
        <name>Mg(2+)</name>
        <dbReference type="ChEBI" id="CHEBI:18420"/>
    </cofactor>
</comment>
<name>A0A813GHC0_POLGL</name>
<evidence type="ECO:0000256" key="10">
    <source>
        <dbReference type="ARBA" id="ARBA00022840"/>
    </source>
</evidence>
<keyword evidence="9" id="KW-0106">Calcium</keyword>
<dbReference type="GO" id="GO:0005509">
    <property type="term" value="F:calcium ion binding"/>
    <property type="evidence" value="ECO:0007669"/>
    <property type="project" value="InterPro"/>
</dbReference>
<evidence type="ECO:0000256" key="15">
    <source>
        <dbReference type="SAM" id="MobiDB-lite"/>
    </source>
</evidence>
<evidence type="ECO:0000256" key="12">
    <source>
        <dbReference type="ARBA" id="ARBA00047899"/>
    </source>
</evidence>
<evidence type="ECO:0000256" key="3">
    <source>
        <dbReference type="ARBA" id="ARBA00022527"/>
    </source>
</evidence>
<evidence type="ECO:0000256" key="4">
    <source>
        <dbReference type="ARBA" id="ARBA00022679"/>
    </source>
</evidence>
<evidence type="ECO:0000256" key="9">
    <source>
        <dbReference type="ARBA" id="ARBA00022837"/>
    </source>
</evidence>
<dbReference type="InterPro" id="IPR002048">
    <property type="entry name" value="EF_hand_dom"/>
</dbReference>
<keyword evidence="19" id="KW-1185">Reference proteome</keyword>
<keyword evidence="6" id="KW-0677">Repeat</keyword>
<keyword evidence="8" id="KW-0418">Kinase</keyword>
<protein>
    <recommendedName>
        <fullName evidence="2">non-specific serine/threonine protein kinase</fullName>
        <ecNumber evidence="2">2.7.11.1</ecNumber>
    </recommendedName>
</protein>
<dbReference type="InterPro" id="IPR000719">
    <property type="entry name" value="Prot_kinase_dom"/>
</dbReference>
<feature type="non-terminal residue" evidence="18">
    <location>
        <position position="993"/>
    </location>
</feature>
<dbReference type="InterPro" id="IPR017441">
    <property type="entry name" value="Protein_kinase_ATP_BS"/>
</dbReference>
<dbReference type="PANTHER" id="PTHR24348:SF68">
    <property type="entry name" value="SERINE_THREONINE-PROTEIN KINASE ATG1C"/>
    <property type="match status" value="1"/>
</dbReference>
<dbReference type="PANTHER" id="PTHR24348">
    <property type="entry name" value="SERINE/THREONINE-PROTEIN KINASE UNC-51-RELATED"/>
    <property type="match status" value="1"/>
</dbReference>
<comment type="catalytic activity">
    <reaction evidence="13">
        <text>L-seryl-[protein] + ATP = O-phospho-L-seryl-[protein] + ADP + H(+)</text>
        <dbReference type="Rhea" id="RHEA:17989"/>
        <dbReference type="Rhea" id="RHEA-COMP:9863"/>
        <dbReference type="Rhea" id="RHEA-COMP:11604"/>
        <dbReference type="ChEBI" id="CHEBI:15378"/>
        <dbReference type="ChEBI" id="CHEBI:29999"/>
        <dbReference type="ChEBI" id="CHEBI:30616"/>
        <dbReference type="ChEBI" id="CHEBI:83421"/>
        <dbReference type="ChEBI" id="CHEBI:456216"/>
        <dbReference type="EC" id="2.7.11.1"/>
    </reaction>
</comment>
<feature type="compositionally biased region" description="Polar residues" evidence="15">
    <location>
        <begin position="158"/>
        <end position="170"/>
    </location>
</feature>
<dbReference type="AlphaFoldDB" id="A0A813GHC0"/>
<dbReference type="SUPFAM" id="SSF47473">
    <property type="entry name" value="EF-hand"/>
    <property type="match status" value="1"/>
</dbReference>
<dbReference type="InterPro" id="IPR008271">
    <property type="entry name" value="Ser/Thr_kinase_AS"/>
</dbReference>
<evidence type="ECO:0000259" key="17">
    <source>
        <dbReference type="PROSITE" id="PS50222"/>
    </source>
</evidence>
<dbReference type="Gene3D" id="3.30.200.20">
    <property type="entry name" value="Phosphorylase Kinase, domain 1"/>
    <property type="match status" value="1"/>
</dbReference>
<dbReference type="PROSITE" id="PS00108">
    <property type="entry name" value="PROTEIN_KINASE_ST"/>
    <property type="match status" value="1"/>
</dbReference>
<evidence type="ECO:0000256" key="11">
    <source>
        <dbReference type="ARBA" id="ARBA00024334"/>
    </source>
</evidence>
<reference evidence="18" key="1">
    <citation type="submission" date="2021-02" db="EMBL/GenBank/DDBJ databases">
        <authorList>
            <person name="Dougan E. K."/>
            <person name="Rhodes N."/>
            <person name="Thang M."/>
            <person name="Chan C."/>
        </authorList>
    </citation>
    <scope>NUCLEOTIDE SEQUENCE</scope>
</reference>
<evidence type="ECO:0000256" key="14">
    <source>
        <dbReference type="PROSITE-ProRule" id="PRU10141"/>
    </source>
</evidence>
<accession>A0A813GHC0</accession>
<dbReference type="InterPro" id="IPR018247">
    <property type="entry name" value="EF_Hand_1_Ca_BS"/>
</dbReference>
<dbReference type="GO" id="GO:0005737">
    <property type="term" value="C:cytoplasm"/>
    <property type="evidence" value="ECO:0007669"/>
    <property type="project" value="TreeGrafter"/>
</dbReference>
<dbReference type="Gene3D" id="1.10.238.10">
    <property type="entry name" value="EF-hand"/>
    <property type="match status" value="1"/>
</dbReference>
<dbReference type="InterPro" id="IPR011992">
    <property type="entry name" value="EF-hand-dom_pair"/>
</dbReference>
<dbReference type="Proteomes" id="UP000654075">
    <property type="component" value="Unassembled WGS sequence"/>
</dbReference>